<accession>B8I2S3</accession>
<dbReference type="GO" id="GO:0005507">
    <property type="term" value="F:copper ion binding"/>
    <property type="evidence" value="ECO:0007669"/>
    <property type="project" value="InterPro"/>
</dbReference>
<feature type="domain" description="HMA" evidence="7">
    <location>
        <begin position="4"/>
        <end position="70"/>
    </location>
</feature>
<evidence type="ECO:0000259" key="7">
    <source>
        <dbReference type="PROSITE" id="PS50846"/>
    </source>
</evidence>
<dbReference type="PANTHER" id="PTHR46594:SF4">
    <property type="entry name" value="P-TYPE CATION-TRANSPORTING ATPASE"/>
    <property type="match status" value="1"/>
</dbReference>
<sequence length="77" mass="8426">MAKEITDIIVEGMSCTHCVNSIKNAVGSLNGVQKVDVDLATKKVTVEFDPEVVKGKQIKDAIEDQGYDVTMEHTNFV</sequence>
<dbReference type="HOGENOM" id="CLU_134973_13_1_9"/>
<dbReference type="eggNOG" id="COG2608">
    <property type="taxonomic scope" value="Bacteria"/>
</dbReference>
<dbReference type="Gene3D" id="3.30.70.100">
    <property type="match status" value="1"/>
</dbReference>
<dbReference type="GO" id="GO:0005737">
    <property type="term" value="C:cytoplasm"/>
    <property type="evidence" value="ECO:0007669"/>
    <property type="project" value="UniProtKB-SubCell"/>
</dbReference>
<evidence type="ECO:0000256" key="2">
    <source>
        <dbReference type="ARBA" id="ARBA00015313"/>
    </source>
</evidence>
<dbReference type="NCBIfam" id="TIGR00003">
    <property type="entry name" value="copper ion binding protein"/>
    <property type="match status" value="1"/>
</dbReference>
<evidence type="ECO:0000256" key="4">
    <source>
        <dbReference type="ARBA" id="ARBA00022723"/>
    </source>
</evidence>
<dbReference type="Pfam" id="PF00403">
    <property type="entry name" value="HMA"/>
    <property type="match status" value="1"/>
</dbReference>
<dbReference type="Proteomes" id="UP000001349">
    <property type="component" value="Chromosome"/>
</dbReference>
<dbReference type="PROSITE" id="PS50846">
    <property type="entry name" value="HMA_2"/>
    <property type="match status" value="1"/>
</dbReference>
<evidence type="ECO:0000313" key="9">
    <source>
        <dbReference type="Proteomes" id="UP000001349"/>
    </source>
</evidence>
<dbReference type="NCBIfam" id="NF033795">
    <property type="entry name" value="chaper_CopZ_Bs"/>
    <property type="match status" value="1"/>
</dbReference>
<dbReference type="InterPro" id="IPR017969">
    <property type="entry name" value="Heavy-metal-associated_CS"/>
</dbReference>
<proteinExistence type="predicted"/>
<dbReference type="KEGG" id="cce:Ccel_1715"/>
<keyword evidence="4" id="KW-0479">Metal-binding</keyword>
<evidence type="ECO:0000256" key="3">
    <source>
        <dbReference type="ARBA" id="ARBA00022490"/>
    </source>
</evidence>
<keyword evidence="5" id="KW-0186">Copper</keyword>
<name>B8I2S3_RUMCH</name>
<dbReference type="FunFam" id="3.30.70.100:FF:000001">
    <property type="entry name" value="ATPase copper transporting beta"/>
    <property type="match status" value="1"/>
</dbReference>
<evidence type="ECO:0000313" key="8">
    <source>
        <dbReference type="EMBL" id="ACL76066.1"/>
    </source>
</evidence>
<organism evidence="8 9">
    <name type="scientific">Ruminiclostridium cellulolyticum (strain ATCC 35319 / DSM 5812 / JCM 6584 / H10)</name>
    <name type="common">Clostridium cellulolyticum</name>
    <dbReference type="NCBI Taxonomy" id="394503"/>
    <lineage>
        <taxon>Bacteria</taxon>
        <taxon>Bacillati</taxon>
        <taxon>Bacillota</taxon>
        <taxon>Clostridia</taxon>
        <taxon>Eubacteriales</taxon>
        <taxon>Oscillospiraceae</taxon>
        <taxon>Ruminiclostridium</taxon>
    </lineage>
</organism>
<dbReference type="InterPro" id="IPR006121">
    <property type="entry name" value="HMA_dom"/>
</dbReference>
<dbReference type="AlphaFoldDB" id="B8I2S3"/>
<dbReference type="PANTHER" id="PTHR46594">
    <property type="entry name" value="P-TYPE CATION-TRANSPORTING ATPASE"/>
    <property type="match status" value="1"/>
</dbReference>
<dbReference type="OrthoDB" id="9813965at2"/>
<evidence type="ECO:0000256" key="1">
    <source>
        <dbReference type="ARBA" id="ARBA00004496"/>
    </source>
</evidence>
<comment type="subcellular location">
    <subcellularLocation>
        <location evidence="1">Cytoplasm</location>
    </subcellularLocation>
</comment>
<keyword evidence="6" id="KW-0143">Chaperone</keyword>
<dbReference type="InterPro" id="IPR006122">
    <property type="entry name" value="HMA_Cu_ion-bd"/>
</dbReference>
<dbReference type="GO" id="GO:0006825">
    <property type="term" value="P:copper ion transport"/>
    <property type="evidence" value="ECO:0007669"/>
    <property type="project" value="InterPro"/>
</dbReference>
<evidence type="ECO:0000256" key="6">
    <source>
        <dbReference type="ARBA" id="ARBA00023186"/>
    </source>
</evidence>
<dbReference type="STRING" id="394503.Ccel_1715"/>
<dbReference type="PRINTS" id="PR00944">
    <property type="entry name" value="CUEXPORT"/>
</dbReference>
<dbReference type="InterPro" id="IPR036163">
    <property type="entry name" value="HMA_dom_sf"/>
</dbReference>
<dbReference type="EMBL" id="CP001348">
    <property type="protein sequence ID" value="ACL76066.1"/>
    <property type="molecule type" value="Genomic_DNA"/>
</dbReference>
<dbReference type="CDD" id="cd00371">
    <property type="entry name" value="HMA"/>
    <property type="match status" value="1"/>
</dbReference>
<dbReference type="InterPro" id="IPR000428">
    <property type="entry name" value="Cu-bd"/>
</dbReference>
<evidence type="ECO:0000256" key="5">
    <source>
        <dbReference type="ARBA" id="ARBA00023008"/>
    </source>
</evidence>
<dbReference type="RefSeq" id="WP_015925181.1">
    <property type="nucleotide sequence ID" value="NC_011898.1"/>
</dbReference>
<protein>
    <recommendedName>
        <fullName evidence="2">Copper chaperone CopZ</fullName>
    </recommendedName>
</protein>
<keyword evidence="3" id="KW-0963">Cytoplasm</keyword>
<gene>
    <name evidence="8" type="ordered locus">Ccel_1715</name>
</gene>
<dbReference type="InterPro" id="IPR049740">
    <property type="entry name" value="CopZ"/>
</dbReference>
<dbReference type="PROSITE" id="PS01047">
    <property type="entry name" value="HMA_1"/>
    <property type="match status" value="1"/>
</dbReference>
<reference evidence="8 9" key="1">
    <citation type="submission" date="2009-01" db="EMBL/GenBank/DDBJ databases">
        <title>Complete sequence of Clostridium cellulolyticum H10.</title>
        <authorList>
            <consortium name="US DOE Joint Genome Institute"/>
            <person name="Lucas S."/>
            <person name="Copeland A."/>
            <person name="Lapidus A."/>
            <person name="Glavina del Rio T."/>
            <person name="Dalin E."/>
            <person name="Tice H."/>
            <person name="Bruce D."/>
            <person name="Goodwin L."/>
            <person name="Pitluck S."/>
            <person name="Chertkov O."/>
            <person name="Saunders E."/>
            <person name="Brettin T."/>
            <person name="Detter J.C."/>
            <person name="Han C."/>
            <person name="Larimer F."/>
            <person name="Land M."/>
            <person name="Hauser L."/>
            <person name="Kyrpides N."/>
            <person name="Ivanova N."/>
            <person name="Zhou J."/>
            <person name="Richardson P."/>
        </authorList>
    </citation>
    <scope>NUCLEOTIDE SEQUENCE [LARGE SCALE GENOMIC DNA]</scope>
    <source>
        <strain evidence="9">ATCC 35319 / DSM 5812 / JCM 6584 / H10</strain>
    </source>
</reference>
<dbReference type="SUPFAM" id="SSF55008">
    <property type="entry name" value="HMA, heavy metal-associated domain"/>
    <property type="match status" value="1"/>
</dbReference>
<keyword evidence="9" id="KW-1185">Reference proteome</keyword>